<keyword evidence="2 3" id="KW-0808">Transferase</keyword>
<dbReference type="OrthoDB" id="9768048at2"/>
<proteinExistence type="predicted"/>
<accession>A0A4R8DRR9</accession>
<dbReference type="Proteomes" id="UP000294498">
    <property type="component" value="Unassembled WGS sequence"/>
</dbReference>
<evidence type="ECO:0000313" key="3">
    <source>
        <dbReference type="EMBL" id="TDX00912.1"/>
    </source>
</evidence>
<evidence type="ECO:0000256" key="1">
    <source>
        <dbReference type="ARBA" id="ARBA00022676"/>
    </source>
</evidence>
<name>A0A4R8DRR9_9BACT</name>
<reference evidence="3 4" key="1">
    <citation type="submission" date="2019-03" db="EMBL/GenBank/DDBJ databases">
        <title>Genomic Encyclopedia of Type Strains, Phase IV (KMG-IV): sequencing the most valuable type-strain genomes for metagenomic binning, comparative biology and taxonomic classification.</title>
        <authorList>
            <person name="Goeker M."/>
        </authorList>
    </citation>
    <scope>NUCLEOTIDE SEQUENCE [LARGE SCALE GENOMIC DNA]</scope>
    <source>
        <strain evidence="3 4">DSM 100059</strain>
    </source>
</reference>
<dbReference type="SUPFAM" id="SSF53756">
    <property type="entry name" value="UDP-Glycosyltransferase/glycogen phosphorylase"/>
    <property type="match status" value="1"/>
</dbReference>
<evidence type="ECO:0000313" key="4">
    <source>
        <dbReference type="Proteomes" id="UP000294498"/>
    </source>
</evidence>
<dbReference type="PANTHER" id="PTHR30160">
    <property type="entry name" value="TETRAACYLDISACCHARIDE 4'-KINASE-RELATED"/>
    <property type="match status" value="1"/>
</dbReference>
<evidence type="ECO:0000256" key="2">
    <source>
        <dbReference type="ARBA" id="ARBA00022679"/>
    </source>
</evidence>
<dbReference type="AlphaFoldDB" id="A0A4R8DRR9"/>
<dbReference type="Gene3D" id="3.40.50.2000">
    <property type="entry name" value="Glycogen Phosphorylase B"/>
    <property type="match status" value="2"/>
</dbReference>
<protein>
    <submittedName>
        <fullName evidence="3">Heptosyltransferase-2</fullName>
    </submittedName>
</protein>
<dbReference type="Pfam" id="PF01075">
    <property type="entry name" value="Glyco_transf_9"/>
    <property type="match status" value="1"/>
</dbReference>
<keyword evidence="1" id="KW-0328">Glycosyltransferase</keyword>
<organism evidence="3 4">
    <name type="scientific">Dinghuibacter silviterrae</name>
    <dbReference type="NCBI Taxonomy" id="1539049"/>
    <lineage>
        <taxon>Bacteria</taxon>
        <taxon>Pseudomonadati</taxon>
        <taxon>Bacteroidota</taxon>
        <taxon>Chitinophagia</taxon>
        <taxon>Chitinophagales</taxon>
        <taxon>Chitinophagaceae</taxon>
        <taxon>Dinghuibacter</taxon>
    </lineage>
</organism>
<sequence>MRFLIIQTAFLGDVVLATPLIEKLRAFYPEDRIDFLVRKGNESLLKDHPLLDEVLVWNKKEHKMRNLWGMMRKVRVRRYDYVINLQRFASSGLITVFSGAYTIGFDKNPLSRYFKEKKPHVIGTDPKHYKHEVERNLSLIEGLTDGAMVRPKLYPSEGDYQKVATRKNGPYITMSPASVWFTKQLAREKWVELIKSTDAGQKIYLLGAPGDQALCEGILQEAGHPNAVSLCGQLSLLQSAALMRDARMNYVNDSAPMHLASAMNAPVTAVYCSTVPYFGFGPLSDVSRVVETPEALDCRPCGLHGYRACPKGHFKCAYTIPVALLKGDL</sequence>
<dbReference type="RefSeq" id="WP_133993015.1">
    <property type="nucleotide sequence ID" value="NZ_SODV01000001.1"/>
</dbReference>
<dbReference type="EMBL" id="SODV01000001">
    <property type="protein sequence ID" value="TDX00912.1"/>
    <property type="molecule type" value="Genomic_DNA"/>
</dbReference>
<dbReference type="GO" id="GO:0008713">
    <property type="term" value="F:ADP-heptose-lipopolysaccharide heptosyltransferase activity"/>
    <property type="evidence" value="ECO:0007669"/>
    <property type="project" value="TreeGrafter"/>
</dbReference>
<comment type="caution">
    <text evidence="3">The sequence shown here is derived from an EMBL/GenBank/DDBJ whole genome shotgun (WGS) entry which is preliminary data.</text>
</comment>
<dbReference type="CDD" id="cd03789">
    <property type="entry name" value="GT9_LPS_heptosyltransferase"/>
    <property type="match status" value="1"/>
</dbReference>
<dbReference type="InterPro" id="IPR051199">
    <property type="entry name" value="LPS_LOS_Heptosyltrfase"/>
</dbReference>
<dbReference type="GO" id="GO:0005829">
    <property type="term" value="C:cytosol"/>
    <property type="evidence" value="ECO:0007669"/>
    <property type="project" value="TreeGrafter"/>
</dbReference>
<dbReference type="PANTHER" id="PTHR30160:SF1">
    <property type="entry name" value="LIPOPOLYSACCHARIDE 1,2-N-ACETYLGLUCOSAMINETRANSFERASE-RELATED"/>
    <property type="match status" value="1"/>
</dbReference>
<gene>
    <name evidence="3" type="ORF">EDB95_1942</name>
</gene>
<keyword evidence="4" id="KW-1185">Reference proteome</keyword>
<dbReference type="InterPro" id="IPR002201">
    <property type="entry name" value="Glyco_trans_9"/>
</dbReference>
<dbReference type="GO" id="GO:0009244">
    <property type="term" value="P:lipopolysaccharide core region biosynthetic process"/>
    <property type="evidence" value="ECO:0007669"/>
    <property type="project" value="TreeGrafter"/>
</dbReference>